<dbReference type="OrthoDB" id="3562259at2759"/>
<dbReference type="AlphaFoldDB" id="A0A1L7WQD7"/>
<feature type="region of interest" description="Disordered" evidence="1">
    <location>
        <begin position="154"/>
        <end position="176"/>
    </location>
</feature>
<evidence type="ECO:0000256" key="1">
    <source>
        <dbReference type="SAM" id="MobiDB-lite"/>
    </source>
</evidence>
<accession>A0A1L7WQD7</accession>
<organism evidence="2 3">
    <name type="scientific">Phialocephala subalpina</name>
    <dbReference type="NCBI Taxonomy" id="576137"/>
    <lineage>
        <taxon>Eukaryota</taxon>
        <taxon>Fungi</taxon>
        <taxon>Dikarya</taxon>
        <taxon>Ascomycota</taxon>
        <taxon>Pezizomycotina</taxon>
        <taxon>Leotiomycetes</taxon>
        <taxon>Helotiales</taxon>
        <taxon>Mollisiaceae</taxon>
        <taxon>Phialocephala</taxon>
        <taxon>Phialocephala fortinii species complex</taxon>
    </lineage>
</organism>
<evidence type="ECO:0000313" key="2">
    <source>
        <dbReference type="EMBL" id="CZR54976.1"/>
    </source>
</evidence>
<protein>
    <submittedName>
        <fullName evidence="2">Uncharacterized protein</fullName>
    </submittedName>
</protein>
<name>A0A1L7WQD7_9HELO</name>
<dbReference type="STRING" id="576137.A0A1L7WQD7"/>
<keyword evidence="3" id="KW-1185">Reference proteome</keyword>
<sequence length="569" mass="60405">MRPLRIFYCVSAVSAFSFEFFPDIFQRRQQDACTVYTIIQYPCAVETYIASNTVLWVDACATTLNITNAPTSVTTTLTSTTTLGFTTTSTTTLVLSLQPNSTLLTILNPPGPFATTSQPPATTVVPHITLLNSTSPAINPTSTTVATMENSPLDTASTMSPDPFTPTSQPPQSLETSGVPHITIPNLLTPTINPASITVTSIESPPPASVMSATSATACAPSSTVYPDPLKVLANTTYIIQVTSPEIVAQLDGVPVYLTREGSINYGAGIGVQVFFQDGILFALDDQFGVGWYGTNMVSGESAFALEQYGTPSQDIARDFTTMPTTPMELAWNNCQFGNPSVVWALNVVDGLVHSWFSGFPEPAGVVEVVTMLLVPYPTTVAPPASTSAIIPASPISSTVPSPTCSPPSTGGYAPGNSIPANTTYMLQLYLSPSPGSYAPYGGNVYLKRDGSYTAANTVNGAVEAFFVDGTLVAADPVFIYGWYTTTDSKSDTPFALGEYLPQAGLTARQFLMAPTSPPTLVWENCGFYGGAAKFQLDQDNGLVYTLFDNIPLAATNYIPIYLVPTIYL</sequence>
<proteinExistence type="predicted"/>
<evidence type="ECO:0000313" key="3">
    <source>
        <dbReference type="Proteomes" id="UP000184330"/>
    </source>
</evidence>
<reference evidence="2 3" key="1">
    <citation type="submission" date="2016-03" db="EMBL/GenBank/DDBJ databases">
        <authorList>
            <person name="Ploux O."/>
        </authorList>
    </citation>
    <scope>NUCLEOTIDE SEQUENCE [LARGE SCALE GENOMIC DNA]</scope>
    <source>
        <strain evidence="2 3">UAMH 11012</strain>
    </source>
</reference>
<dbReference type="EMBL" id="FJOG01000005">
    <property type="protein sequence ID" value="CZR54976.1"/>
    <property type="molecule type" value="Genomic_DNA"/>
</dbReference>
<dbReference type="Proteomes" id="UP000184330">
    <property type="component" value="Unassembled WGS sequence"/>
</dbReference>
<gene>
    <name evidence="2" type="ORF">PAC_04861</name>
</gene>